<keyword evidence="2" id="KW-1185">Reference proteome</keyword>
<keyword evidence="1" id="KW-0378">Hydrolase</keyword>
<dbReference type="InterPro" id="IPR036005">
    <property type="entry name" value="Creatinase/aminopeptidase-like"/>
</dbReference>
<protein>
    <submittedName>
        <fullName evidence="1">Xaa-Pro aminopeptidase</fullName>
    </submittedName>
</protein>
<gene>
    <name evidence="1" type="ORF">JJB09_05625</name>
</gene>
<dbReference type="Gene3D" id="3.90.230.10">
    <property type="entry name" value="Creatinase/methionine aminopeptidase superfamily"/>
    <property type="match status" value="1"/>
</dbReference>
<sequence>MSIDLRPVRIPDFGVPQVRPAIPPAIYETRATEAYRRAGADWLVVYADREHLANIAFLTGFEPRFEEALFIMGKDGRRYLVTGNESVSYAPIAGLADIEVLLCQTMSLMGQTRASKPNLAEVLRGIGLTKGCTIALVGWKYLAADEWTGALPTFQVPAFIVDTLKMVAGDPAAIKDATAVLMHPQDGLRSVVDVHQIAAIEWGAARASAAVRRIFEGVREGDDEFLAASRMGYAGEELSCHVMLATASRGNPVIGLRSPNGRKITRGDGITTAVGYWGGLSSRAGLFADHDDVFLETAKSYFRGLVEWYETVDIGVAGGEIFARTVAKLREGGLDSALNPGHLIGHDEWSHTPIRPGSTETIRSGMPIQVDVIPVPMPDNWALNNEDSVVIADETLRADIARLYPDVHARMMARRTFMRDEIGVDLNSSILPTSNIPLCLPPFWLDSGKMLTLG</sequence>
<dbReference type="RefSeq" id="WP_201654445.1">
    <property type="nucleotide sequence ID" value="NZ_JAEQNC010000003.1"/>
</dbReference>
<comment type="caution">
    <text evidence="1">The sequence shown here is derived from an EMBL/GenBank/DDBJ whole genome shotgun (WGS) entry which is preliminary data.</text>
</comment>
<organism evidence="1 2">
    <name type="scientific">Rhizobium setariae</name>
    <dbReference type="NCBI Taxonomy" id="2801340"/>
    <lineage>
        <taxon>Bacteria</taxon>
        <taxon>Pseudomonadati</taxon>
        <taxon>Pseudomonadota</taxon>
        <taxon>Alphaproteobacteria</taxon>
        <taxon>Hyphomicrobiales</taxon>
        <taxon>Rhizobiaceae</taxon>
        <taxon>Rhizobium/Agrobacterium group</taxon>
        <taxon>Rhizobium</taxon>
    </lineage>
</organism>
<keyword evidence="1" id="KW-0031">Aminopeptidase</keyword>
<dbReference type="Proteomes" id="UP000633219">
    <property type="component" value="Unassembled WGS sequence"/>
</dbReference>
<evidence type="ECO:0000313" key="2">
    <source>
        <dbReference type="Proteomes" id="UP000633219"/>
    </source>
</evidence>
<dbReference type="GO" id="GO:0004177">
    <property type="term" value="F:aminopeptidase activity"/>
    <property type="evidence" value="ECO:0007669"/>
    <property type="project" value="UniProtKB-KW"/>
</dbReference>
<dbReference type="AlphaFoldDB" id="A0A936YNG2"/>
<proteinExistence type="predicted"/>
<reference evidence="1" key="1">
    <citation type="submission" date="2021-01" db="EMBL/GenBank/DDBJ databases">
        <title>Rhizobium sp. strain KVB221 16S ribosomal RNA gene Genome sequencing and assembly.</title>
        <authorList>
            <person name="Kang M."/>
        </authorList>
    </citation>
    <scope>NUCLEOTIDE SEQUENCE</scope>
    <source>
        <strain evidence="1">KVB221</strain>
    </source>
</reference>
<keyword evidence="1" id="KW-0645">Protease</keyword>
<name>A0A936YNG2_9HYPH</name>
<accession>A0A936YNG2</accession>
<dbReference type="SUPFAM" id="SSF55920">
    <property type="entry name" value="Creatinase/aminopeptidase"/>
    <property type="match status" value="1"/>
</dbReference>
<dbReference type="EMBL" id="JAEQNC010000003">
    <property type="protein sequence ID" value="MBL0371501.1"/>
    <property type="molecule type" value="Genomic_DNA"/>
</dbReference>
<evidence type="ECO:0000313" key="1">
    <source>
        <dbReference type="EMBL" id="MBL0371501.1"/>
    </source>
</evidence>